<dbReference type="SUPFAM" id="SSF54991">
    <property type="entry name" value="Anticodon-binding domain of PheRS"/>
    <property type="match status" value="1"/>
</dbReference>
<dbReference type="PANTHER" id="PTHR11538:SF41">
    <property type="entry name" value="PHENYLALANINE--TRNA LIGASE, MITOCHONDRIAL"/>
    <property type="match status" value="1"/>
</dbReference>
<feature type="domain" description="Aminoacyl-transfer RNA synthetases class-II family profile" evidence="13">
    <location>
        <begin position="80"/>
        <end position="327"/>
    </location>
</feature>
<keyword evidence="9" id="KW-0496">Mitochondrion</keyword>
<dbReference type="PRINTS" id="PR00380">
    <property type="entry name" value="KINESINHEAVY"/>
</dbReference>
<keyword evidence="7" id="KW-0648">Protein biosynthesis</keyword>
<dbReference type="InterPro" id="IPR027417">
    <property type="entry name" value="P-loop_NTPase"/>
</dbReference>
<dbReference type="PROSITE" id="PS51447">
    <property type="entry name" value="FDX_ACB"/>
    <property type="match status" value="1"/>
</dbReference>
<dbReference type="CDD" id="cd00496">
    <property type="entry name" value="PheRS_alpha_core"/>
    <property type="match status" value="1"/>
</dbReference>
<dbReference type="InterPro" id="IPR005121">
    <property type="entry name" value="Fdx_antiC-bd"/>
</dbReference>
<accession>A0ABP0LAL9</accession>
<keyword evidence="8" id="KW-0809">Transit peptide</keyword>
<evidence type="ECO:0000259" key="13">
    <source>
        <dbReference type="PROSITE" id="PS50862"/>
    </source>
</evidence>
<evidence type="ECO:0000256" key="2">
    <source>
        <dbReference type="ARBA" id="ARBA00008226"/>
    </source>
</evidence>
<evidence type="ECO:0000256" key="5">
    <source>
        <dbReference type="ARBA" id="ARBA00022741"/>
    </source>
</evidence>
<comment type="caution">
    <text evidence="15">The sequence shown here is derived from an EMBL/GenBank/DDBJ whole genome shotgun (WGS) entry which is preliminary data.</text>
</comment>
<comment type="catalytic activity">
    <reaction evidence="12">
        <text>tRNA(Phe) + L-phenylalanine + ATP = L-phenylalanyl-tRNA(Phe) + AMP + diphosphate + H(+)</text>
        <dbReference type="Rhea" id="RHEA:19413"/>
        <dbReference type="Rhea" id="RHEA-COMP:9668"/>
        <dbReference type="Rhea" id="RHEA-COMP:9699"/>
        <dbReference type="ChEBI" id="CHEBI:15378"/>
        <dbReference type="ChEBI" id="CHEBI:30616"/>
        <dbReference type="ChEBI" id="CHEBI:33019"/>
        <dbReference type="ChEBI" id="CHEBI:58095"/>
        <dbReference type="ChEBI" id="CHEBI:78442"/>
        <dbReference type="ChEBI" id="CHEBI:78531"/>
        <dbReference type="ChEBI" id="CHEBI:456215"/>
        <dbReference type="EC" id="6.1.1.20"/>
    </reaction>
</comment>
<dbReference type="SUPFAM" id="SSF55681">
    <property type="entry name" value="Class II aaRS and biotin synthetases"/>
    <property type="match status" value="1"/>
</dbReference>
<protein>
    <recommendedName>
        <fullName evidence="3">phenylalanine--tRNA ligase</fullName>
        <ecNumber evidence="3">6.1.1.20</ecNumber>
    </recommendedName>
    <alternativeName>
        <fullName evidence="11">Phenylalanyl-tRNA synthetase</fullName>
    </alternativeName>
</protein>
<dbReference type="SUPFAM" id="SSF50985">
    <property type="entry name" value="RCC1/BLIP-II"/>
    <property type="match status" value="1"/>
</dbReference>
<comment type="subcellular location">
    <subcellularLocation>
        <location evidence="1">Mitochondrion matrix</location>
    </subcellularLocation>
</comment>
<keyword evidence="6" id="KW-0067">ATP-binding</keyword>
<evidence type="ECO:0000259" key="14">
    <source>
        <dbReference type="PROSITE" id="PS51447"/>
    </source>
</evidence>
<sequence>MAMGAGLVALRRLGGRARVRGIGQLRPLGRPLQRRAAAVMAPPEEILGIKPDGKYNVPAGVREKLGKNLLLNSKHPLGILWKTVQEYFAEQDSNCKFFDTEKPVVSTVDCFDKLRVPPDHVSRSPSDTYYVNADYVLRTHTSAHQCQFLSQYPEITSFLCAGDVYRRDEIDASHYPAFHQCEGVRLFDAQKVSKEEVMEDLKKTLEGLAAHLFQLKTGEDTMRWLDELLSHGVYVYFPFTEPSLELEIFYNEDWMEVLGCGVIHHDVLRNAGLDPEKVHGWAFGLGLERLAMVLFGIPDIRLFWSDDARFAQQFSEGSFSEKTKFKPFSKYPPVLKDISMWIPEDFVDNDLFEMIRDEGGGPGRSSKMFRVTWRDMSRTLTNEEVNAKHEKVLEHLTWNVVTSVADVLRLLDFGHKMRAVGCTNINAASSRSHGVATFQIEQLVGQQDAKRRWAQLQTVDLAGAARMDQIGDSQAEQMGDTGPPKRVTHGAFSKDTGTFSSRINQIMRAATKTPGPGKYLAHEDWRLNGGSRFLKGDRSFKPMHKNPDPTHYERKDFFQFPCNRSKECLSQNRRQLYGNMTKGTDTAPGPFRLEDRKLTLNPRARVPRAMAEETLLTVTVTLLSGLTASLSLPKSASEQAKDLKGAAEQAFRKGFLRLVTVDGFLVNPKLSIDNPFHQGRFFCVAERPRLAATDGAMVAVLGPSRVITWGDPRHGGDASKVQDQLQHVQDSGIAWGNPNYGGTPSRGVQERLKEVIDLQASGGAFGGAYAARRGDGSVVTWGHPQLGGSSEHVQAHLQDVRAIQSTSGAFAAILADGQVVAWGEPRLGKCGGHCPASLQEVQHIAATRAAFAAVTAKGTVVSWGHGCWGGRLQRSARAASAGDQHPGGGVAVDVMGGRVWARWMRLIGADRNHHLKEMEINI</sequence>
<evidence type="ECO:0000256" key="8">
    <source>
        <dbReference type="ARBA" id="ARBA00022946"/>
    </source>
</evidence>
<dbReference type="InterPro" id="IPR036961">
    <property type="entry name" value="Kinesin_motor_dom_sf"/>
</dbReference>
<evidence type="ECO:0000256" key="11">
    <source>
        <dbReference type="ARBA" id="ARBA00031194"/>
    </source>
</evidence>
<dbReference type="SUPFAM" id="SSF52540">
    <property type="entry name" value="P-loop containing nucleoside triphosphate hydrolases"/>
    <property type="match status" value="1"/>
</dbReference>
<dbReference type="InterPro" id="IPR009091">
    <property type="entry name" value="RCC1/BLIP-II"/>
</dbReference>
<dbReference type="InterPro" id="IPR002319">
    <property type="entry name" value="Phenylalanyl-tRNA_Synthase"/>
</dbReference>
<organism evidence="15 16">
    <name type="scientific">Durusdinium trenchii</name>
    <dbReference type="NCBI Taxonomy" id="1381693"/>
    <lineage>
        <taxon>Eukaryota</taxon>
        <taxon>Sar</taxon>
        <taxon>Alveolata</taxon>
        <taxon>Dinophyceae</taxon>
        <taxon>Suessiales</taxon>
        <taxon>Symbiodiniaceae</taxon>
        <taxon>Durusdinium</taxon>
    </lineage>
</organism>
<reference evidence="15 16" key="1">
    <citation type="submission" date="2024-02" db="EMBL/GenBank/DDBJ databases">
        <authorList>
            <person name="Chen Y."/>
            <person name="Shah S."/>
            <person name="Dougan E. K."/>
            <person name="Thang M."/>
            <person name="Chan C."/>
        </authorList>
    </citation>
    <scope>NUCLEOTIDE SEQUENCE [LARGE SCALE GENOMIC DNA]</scope>
</reference>
<dbReference type="InterPro" id="IPR001752">
    <property type="entry name" value="Kinesin_motor_dom"/>
</dbReference>
<dbReference type="InterPro" id="IPR006195">
    <property type="entry name" value="aa-tRNA-synth_II"/>
</dbReference>
<evidence type="ECO:0000256" key="7">
    <source>
        <dbReference type="ARBA" id="ARBA00022917"/>
    </source>
</evidence>
<gene>
    <name evidence="15" type="ORF">CCMP2556_LOCUS19979</name>
</gene>
<keyword evidence="4" id="KW-0436">Ligase</keyword>
<evidence type="ECO:0000256" key="6">
    <source>
        <dbReference type="ARBA" id="ARBA00022840"/>
    </source>
</evidence>
<dbReference type="EC" id="6.1.1.20" evidence="3"/>
<evidence type="ECO:0000313" key="16">
    <source>
        <dbReference type="Proteomes" id="UP001642484"/>
    </source>
</evidence>
<keyword evidence="10" id="KW-0030">Aminoacyl-tRNA synthetase</keyword>
<dbReference type="InterPro" id="IPR045864">
    <property type="entry name" value="aa-tRNA-synth_II/BPL/LPL"/>
</dbReference>
<dbReference type="SMART" id="SM00896">
    <property type="entry name" value="FDX-ACB"/>
    <property type="match status" value="1"/>
</dbReference>
<evidence type="ECO:0000256" key="3">
    <source>
        <dbReference type="ARBA" id="ARBA00012814"/>
    </source>
</evidence>
<evidence type="ECO:0000256" key="9">
    <source>
        <dbReference type="ARBA" id="ARBA00023128"/>
    </source>
</evidence>
<dbReference type="Proteomes" id="UP001642484">
    <property type="component" value="Unassembled WGS sequence"/>
</dbReference>
<dbReference type="Gene3D" id="3.40.850.10">
    <property type="entry name" value="Kinesin motor domain"/>
    <property type="match status" value="1"/>
</dbReference>
<dbReference type="Pfam" id="PF01409">
    <property type="entry name" value="tRNA-synt_2d"/>
    <property type="match status" value="1"/>
</dbReference>
<dbReference type="Gene3D" id="2.130.10.30">
    <property type="entry name" value="Regulator of chromosome condensation 1/beta-lactamase-inhibitor protein II"/>
    <property type="match status" value="1"/>
</dbReference>
<keyword evidence="5" id="KW-0547">Nucleotide-binding</keyword>
<dbReference type="EMBL" id="CAXAMN010011558">
    <property type="protein sequence ID" value="CAK9035614.1"/>
    <property type="molecule type" value="Genomic_DNA"/>
</dbReference>
<feature type="domain" description="FDX-ACB" evidence="14">
    <location>
        <begin position="308"/>
        <end position="409"/>
    </location>
</feature>
<name>A0ABP0LAL9_9DINO</name>
<evidence type="ECO:0000313" key="15">
    <source>
        <dbReference type="EMBL" id="CAK9035614.1"/>
    </source>
</evidence>
<proteinExistence type="inferred from homology"/>
<evidence type="ECO:0000256" key="10">
    <source>
        <dbReference type="ARBA" id="ARBA00023146"/>
    </source>
</evidence>
<comment type="similarity">
    <text evidence="2">Belongs to the class-II aminoacyl-tRNA synthetase family.</text>
</comment>
<dbReference type="SMART" id="SM00129">
    <property type="entry name" value="KISc"/>
    <property type="match status" value="1"/>
</dbReference>
<dbReference type="Gene3D" id="3.30.930.10">
    <property type="entry name" value="Bira Bifunctional Protein, Domain 2"/>
    <property type="match status" value="2"/>
</dbReference>
<dbReference type="PANTHER" id="PTHR11538">
    <property type="entry name" value="PHENYLALANYL-TRNA SYNTHETASE"/>
    <property type="match status" value="1"/>
</dbReference>
<evidence type="ECO:0000256" key="4">
    <source>
        <dbReference type="ARBA" id="ARBA00022598"/>
    </source>
</evidence>
<evidence type="ECO:0000256" key="1">
    <source>
        <dbReference type="ARBA" id="ARBA00004305"/>
    </source>
</evidence>
<keyword evidence="16" id="KW-1185">Reference proteome</keyword>
<evidence type="ECO:0000256" key="12">
    <source>
        <dbReference type="ARBA" id="ARBA00049255"/>
    </source>
</evidence>
<dbReference type="Pfam" id="PF00225">
    <property type="entry name" value="Kinesin"/>
    <property type="match status" value="1"/>
</dbReference>
<dbReference type="PROSITE" id="PS50862">
    <property type="entry name" value="AA_TRNA_LIGASE_II"/>
    <property type="match status" value="1"/>
</dbReference>
<dbReference type="InterPro" id="IPR036690">
    <property type="entry name" value="Fdx_antiC-bd_sf"/>
</dbReference>